<evidence type="ECO:0000313" key="6">
    <source>
        <dbReference type="Proteomes" id="UP000070720"/>
    </source>
</evidence>
<reference evidence="5" key="4">
    <citation type="submission" date="2017-01" db="UniProtKB">
        <authorList>
            <consortium name="EnsemblFungi"/>
        </authorList>
    </citation>
    <scope>IDENTIFICATION</scope>
    <source>
        <strain evidence="5">PH-1 / ATCC MYA-4620 / FGSC 9075 / NRRL 31084</strain>
    </source>
</reference>
<dbReference type="OrthoDB" id="539213at2759"/>
<accession>I1SA77</accession>
<evidence type="ECO:0000256" key="3">
    <source>
        <dbReference type="PROSITE-ProRule" id="PRU00023"/>
    </source>
</evidence>
<dbReference type="HOGENOM" id="CLU_070624_0_0_1"/>
<evidence type="ECO:0000256" key="1">
    <source>
        <dbReference type="ARBA" id="ARBA00022737"/>
    </source>
</evidence>
<dbReference type="RefSeq" id="XP_011319415.1">
    <property type="nucleotide sequence ID" value="XM_011321113.1"/>
</dbReference>
<dbReference type="InterPro" id="IPR036770">
    <property type="entry name" value="Ankyrin_rpt-contain_sf"/>
</dbReference>
<feature type="repeat" description="ANK" evidence="3">
    <location>
        <begin position="183"/>
        <end position="215"/>
    </location>
</feature>
<gene>
    <name evidence="4" type="ORF">FGRAMPH1_01T08107</name>
</gene>
<name>I1SA77_GIBZE</name>
<dbReference type="InParanoid" id="I1SA77"/>
<dbReference type="PROSITE" id="PS50088">
    <property type="entry name" value="ANK_REPEAT"/>
    <property type="match status" value="3"/>
</dbReference>
<dbReference type="Gene3D" id="1.25.40.20">
    <property type="entry name" value="Ankyrin repeat-containing domain"/>
    <property type="match status" value="3"/>
</dbReference>
<evidence type="ECO:0000313" key="5">
    <source>
        <dbReference type="EnsemblFungi" id="CEF75857"/>
    </source>
</evidence>
<keyword evidence="1" id="KW-0677">Repeat</keyword>
<reference evidence="5 6" key="2">
    <citation type="journal article" date="2010" name="Nature">
        <title>Comparative genomics reveals mobile pathogenicity chromosomes in Fusarium.</title>
        <authorList>
            <person name="Ma L.J."/>
            <person name="van der Does H.C."/>
            <person name="Borkovich K.A."/>
            <person name="Coleman J.J."/>
            <person name="Daboussi M.J."/>
            <person name="Di Pietro A."/>
            <person name="Dufresne M."/>
            <person name="Freitag M."/>
            <person name="Grabherr M."/>
            <person name="Henrissat B."/>
            <person name="Houterman P.M."/>
            <person name="Kang S."/>
            <person name="Shim W.B."/>
            <person name="Woloshuk C."/>
            <person name="Xie X."/>
            <person name="Xu J.R."/>
            <person name="Antoniw J."/>
            <person name="Baker S.E."/>
            <person name="Bluhm B.H."/>
            <person name="Breakspear A."/>
            <person name="Brown D.W."/>
            <person name="Butchko R.A."/>
            <person name="Chapman S."/>
            <person name="Coulson R."/>
            <person name="Coutinho P.M."/>
            <person name="Danchin E.G."/>
            <person name="Diener A."/>
            <person name="Gale L.R."/>
            <person name="Gardiner D.M."/>
            <person name="Goff S."/>
            <person name="Hammond-Kosack K.E."/>
            <person name="Hilburn K."/>
            <person name="Hua-Van A."/>
            <person name="Jonkers W."/>
            <person name="Kazan K."/>
            <person name="Kodira C.D."/>
            <person name="Koehrsen M."/>
            <person name="Kumar L."/>
            <person name="Lee Y.H."/>
            <person name="Li L."/>
            <person name="Manners J.M."/>
            <person name="Miranda-Saavedra D."/>
            <person name="Mukherjee M."/>
            <person name="Park G."/>
            <person name="Park J."/>
            <person name="Park S.Y."/>
            <person name="Proctor R.H."/>
            <person name="Regev A."/>
            <person name="Ruiz-Roldan M.C."/>
            <person name="Sain D."/>
            <person name="Sakthikumar S."/>
            <person name="Sykes S."/>
            <person name="Schwartz D.C."/>
            <person name="Turgeon B.G."/>
            <person name="Wapinski I."/>
            <person name="Yoder O."/>
            <person name="Young S."/>
            <person name="Zeng Q."/>
            <person name="Zhou S."/>
            <person name="Galagan J."/>
            <person name="Cuomo C.A."/>
            <person name="Kistler H.C."/>
            <person name="Rep M."/>
        </authorList>
    </citation>
    <scope>GENOME REANNOTATION</scope>
    <source>
        <strain evidence="6">ATCC MYA-4620 / CBS 123657 / FGSC 9075 / NRRL 31084 / PH-1</strain>
        <strain evidence="5">PH-1 / ATCC MYA-4620 / FGSC 9075 / NRRL 31084</strain>
    </source>
</reference>
<dbReference type="AlphaFoldDB" id="I1SA77"/>
<dbReference type="Proteomes" id="UP000070720">
    <property type="component" value="Chromosome 1"/>
</dbReference>
<dbReference type="PRINTS" id="PR01415">
    <property type="entry name" value="ANKYRIN"/>
</dbReference>
<sequence length="339" mass="36480">MGAKAQESVTSSFPLGLAVLESPHLIPSLLGAGADISSMFKWDSADSEQKSATMLEVAVESAIASRCLDVVKIVLRLGAPVNRVLPDANMPSALQLAVTQEFECENLSEDLTVELVQLLLKRGADIHIPDFLGFYHIPDNFYGGFSDAVRMTLLHSAEAQGRTSLVKALVCAGADVNERAGEKGFTAFQVAARFGNAEMVSYLIQSGANTNVPQIMIFDKPALVAAVAKDDLELVSLLLQTGADPNITGMIDVGPMLKMTALQTASCQPESLWSSDDSLTIRLEMVKLLLDAGADPKTPRFTTDTEDRSPLAWAVFSYDTDVVKLLLDHSSRCFNLSRA</sequence>
<dbReference type="InterPro" id="IPR002110">
    <property type="entry name" value="Ankyrin_rpt"/>
</dbReference>
<evidence type="ECO:0000256" key="2">
    <source>
        <dbReference type="ARBA" id="ARBA00023043"/>
    </source>
</evidence>
<accession>A0A098DBN4</accession>
<dbReference type="PANTHER" id="PTHR24189">
    <property type="entry name" value="MYOTROPHIN"/>
    <property type="match status" value="1"/>
</dbReference>
<keyword evidence="6" id="KW-1185">Reference proteome</keyword>
<dbReference type="PANTHER" id="PTHR24189:SF50">
    <property type="entry name" value="ANKYRIN REPEAT AND SOCS BOX PROTEIN 2"/>
    <property type="match status" value="1"/>
</dbReference>
<evidence type="ECO:0000313" key="4">
    <source>
        <dbReference type="EMBL" id="CEF75857.1"/>
    </source>
</evidence>
<protein>
    <submittedName>
        <fullName evidence="4">Chromosome 1, complete genome</fullName>
    </submittedName>
</protein>
<proteinExistence type="predicted"/>
<dbReference type="KEGG" id="fgr:FGSG_13758"/>
<dbReference type="SUPFAM" id="SSF48403">
    <property type="entry name" value="Ankyrin repeat"/>
    <property type="match status" value="2"/>
</dbReference>
<keyword evidence="2 3" id="KW-0040">ANK repeat</keyword>
<dbReference type="EnsemblFungi" id="CEF75857">
    <property type="protein sequence ID" value="CEF75857"/>
    <property type="gene ID" value="FGRRES_13758"/>
</dbReference>
<dbReference type="SMART" id="SM00248">
    <property type="entry name" value="ANK"/>
    <property type="match status" value="7"/>
</dbReference>
<dbReference type="PROSITE" id="PS50297">
    <property type="entry name" value="ANK_REP_REGION"/>
    <property type="match status" value="1"/>
</dbReference>
<dbReference type="STRING" id="229533.I1SA77"/>
<reference evidence="4 6" key="3">
    <citation type="journal article" date="2015" name="BMC Genomics">
        <title>The completed genome sequence of the pathogenic ascomycete fungus Fusarium graminearum.</title>
        <authorList>
            <person name="King R."/>
            <person name="Urban M."/>
            <person name="Hammond-Kosack M.C."/>
            <person name="Hassani-Pak K."/>
            <person name="Hammond-Kosack K.E."/>
        </authorList>
    </citation>
    <scope>NUCLEOTIDE SEQUENCE [LARGE SCALE GENOMIC DNA]</scope>
    <source>
        <strain evidence="6">ATCC MYA-4620 / CBS 123657 / FGSC 9075 / NRRL 31084 / PH-1</strain>
        <strain evidence="4">PH-1</strain>
    </source>
</reference>
<dbReference type="EMBL" id="HG970332">
    <property type="protein sequence ID" value="CEF75857.1"/>
    <property type="molecule type" value="Genomic_DNA"/>
</dbReference>
<reference evidence="5 6" key="1">
    <citation type="journal article" date="2007" name="Science">
        <title>The Fusarium graminearum genome reveals a link between localized polymorphism and pathogen specialization.</title>
        <authorList>
            <person name="Cuomo C.A."/>
            <person name="Gueldener U."/>
            <person name="Xu J.-R."/>
            <person name="Trail F."/>
            <person name="Turgeon B.G."/>
            <person name="Di Pietro A."/>
            <person name="Walton J.D."/>
            <person name="Ma L.-J."/>
            <person name="Baker S.E."/>
            <person name="Rep M."/>
            <person name="Adam G."/>
            <person name="Antoniw J."/>
            <person name="Baldwin T."/>
            <person name="Calvo S.E."/>
            <person name="Chang Y.-L."/>
            <person name="DeCaprio D."/>
            <person name="Gale L.R."/>
            <person name="Gnerre S."/>
            <person name="Goswami R.S."/>
            <person name="Hammond-Kosack K."/>
            <person name="Harris L.J."/>
            <person name="Hilburn K."/>
            <person name="Kennell J.C."/>
            <person name="Kroken S."/>
            <person name="Magnuson J.K."/>
            <person name="Mannhaupt G."/>
            <person name="Mauceli E.W."/>
            <person name="Mewes H.-W."/>
            <person name="Mitterbauer R."/>
            <person name="Muehlbauer G."/>
            <person name="Muensterkoetter M."/>
            <person name="Nelson D."/>
            <person name="O'Donnell K."/>
            <person name="Ouellet T."/>
            <person name="Qi W."/>
            <person name="Quesneville H."/>
            <person name="Roncero M.I.G."/>
            <person name="Seong K.-Y."/>
            <person name="Tetko I.V."/>
            <person name="Urban M."/>
            <person name="Waalwijk C."/>
            <person name="Ward T.J."/>
            <person name="Yao J."/>
            <person name="Birren B.W."/>
            <person name="Kistler H.C."/>
        </authorList>
    </citation>
    <scope>NUCLEOTIDE SEQUENCE [LARGE SCALE GENOMIC DNA]</scope>
    <source>
        <strain evidence="6">ATCC MYA-4620 / CBS 123657 / FGSC 9075 / NRRL 31084 / PH-1</strain>
        <strain evidence="5">PH-1 / ATCC MYA-4620 / FGSC 9075 / NRRL 31084</strain>
    </source>
</reference>
<feature type="repeat" description="ANK" evidence="3">
    <location>
        <begin position="218"/>
        <end position="250"/>
    </location>
</feature>
<dbReference type="VEuPathDB" id="FungiDB:FGRAMPH1_01G08107"/>
<dbReference type="eggNOG" id="KOG0192">
    <property type="taxonomic scope" value="Eukaryota"/>
</dbReference>
<organism evidence="4 6">
    <name type="scientific">Gibberella zeae (strain ATCC MYA-4620 / CBS 123657 / FGSC 9075 / NRRL 31084 / PH-1)</name>
    <name type="common">Wheat head blight fungus</name>
    <name type="synonym">Fusarium graminearum</name>
    <dbReference type="NCBI Taxonomy" id="229533"/>
    <lineage>
        <taxon>Eukaryota</taxon>
        <taxon>Fungi</taxon>
        <taxon>Dikarya</taxon>
        <taxon>Ascomycota</taxon>
        <taxon>Pezizomycotina</taxon>
        <taxon>Sordariomycetes</taxon>
        <taxon>Hypocreomycetidae</taxon>
        <taxon>Hypocreales</taxon>
        <taxon>Nectriaceae</taxon>
        <taxon>Fusarium</taxon>
    </lineage>
</organism>
<dbReference type="Pfam" id="PF12796">
    <property type="entry name" value="Ank_2"/>
    <property type="match status" value="1"/>
</dbReference>
<feature type="repeat" description="ANK" evidence="3">
    <location>
        <begin position="149"/>
        <end position="181"/>
    </location>
</feature>
<dbReference type="InterPro" id="IPR050745">
    <property type="entry name" value="Multifunctional_regulatory"/>
</dbReference>